<name>A0A6M8UE23_9GAMM</name>
<organism evidence="2 3">
    <name type="scientific">Paramixta manurensis</name>
    <dbReference type="NCBI Taxonomy" id="2740817"/>
    <lineage>
        <taxon>Bacteria</taxon>
        <taxon>Pseudomonadati</taxon>
        <taxon>Pseudomonadota</taxon>
        <taxon>Gammaproteobacteria</taxon>
        <taxon>Enterobacterales</taxon>
        <taxon>Erwiniaceae</taxon>
        <taxon>Paramixta</taxon>
    </lineage>
</organism>
<dbReference type="InterPro" id="IPR010835">
    <property type="entry name" value="DUF1439"/>
</dbReference>
<evidence type="ECO:0000313" key="3">
    <source>
        <dbReference type="Proteomes" id="UP000505325"/>
    </source>
</evidence>
<evidence type="ECO:0008006" key="4">
    <source>
        <dbReference type="Google" id="ProtNLM"/>
    </source>
</evidence>
<evidence type="ECO:0000256" key="1">
    <source>
        <dbReference type="SAM" id="SignalP"/>
    </source>
</evidence>
<dbReference type="Gene3D" id="3.15.10.40">
    <property type="entry name" value="Uncharacterised protein PF07273, DUF1439"/>
    <property type="match status" value="1"/>
</dbReference>
<dbReference type="AlphaFoldDB" id="A0A6M8UE23"/>
<feature type="signal peptide" evidence="1">
    <location>
        <begin position="1"/>
        <end position="19"/>
    </location>
</feature>
<dbReference type="KEGG" id="pmak:PMPD1_1797"/>
<dbReference type="Proteomes" id="UP000505325">
    <property type="component" value="Chromosome"/>
</dbReference>
<dbReference type="EMBL" id="CP054212">
    <property type="protein sequence ID" value="QKJ86747.1"/>
    <property type="molecule type" value="Genomic_DNA"/>
</dbReference>
<keyword evidence="1" id="KW-0732">Signal</keyword>
<evidence type="ECO:0000313" key="2">
    <source>
        <dbReference type="EMBL" id="QKJ86747.1"/>
    </source>
</evidence>
<dbReference type="NCBIfam" id="NF007894">
    <property type="entry name" value="PRK10598.1"/>
    <property type="match status" value="1"/>
</dbReference>
<reference evidence="2 3" key="1">
    <citation type="submission" date="2020-06" db="EMBL/GenBank/DDBJ databases">
        <title>Genome sequence of Paramixta manurensis strain PD-1.</title>
        <authorList>
            <person name="Lee C.W."/>
            <person name="Kim J."/>
        </authorList>
    </citation>
    <scope>NUCLEOTIDE SEQUENCE [LARGE SCALE GENOMIC DNA]</scope>
    <source>
        <strain evidence="2 3">PD-1</strain>
    </source>
</reference>
<dbReference type="PROSITE" id="PS51257">
    <property type="entry name" value="PROKAR_LIPOPROTEIN"/>
    <property type="match status" value="1"/>
</dbReference>
<protein>
    <recommendedName>
        <fullName evidence="4">Lipoprotein</fullName>
    </recommendedName>
</protein>
<proteinExistence type="predicted"/>
<accession>A0A6M8UE23</accession>
<sequence length="187" mass="20695">MKKAFLGLAALIFAGLLVGCNQLTQYTVNEQDINKALQKHNNYEKDIGVSGLVNAHIVLSNLSSQIGREEPNKVTLSGDADVNITSLFGPQQATMKLKMKAQPWFDKDKGAIYLKDLEIVDADVQPEKMQSIMKSVTPYLNQSLKSYFDRKPAYVLSSDRSKAESLAKKFAKGLEVKPGELVIPFTD</sequence>
<keyword evidence="3" id="KW-1185">Reference proteome</keyword>
<feature type="chain" id="PRO_5027099513" description="Lipoprotein" evidence="1">
    <location>
        <begin position="20"/>
        <end position="187"/>
    </location>
</feature>
<gene>
    <name evidence="2" type="ORF">PMPD1_1797</name>
</gene>
<dbReference type="RefSeq" id="WP_173633742.1">
    <property type="nucleotide sequence ID" value="NZ_CP054212.1"/>
</dbReference>
<dbReference type="Pfam" id="PF07273">
    <property type="entry name" value="DUF1439"/>
    <property type="match status" value="1"/>
</dbReference>